<dbReference type="Gene3D" id="3.90.25.10">
    <property type="entry name" value="UDP-galactose 4-epimerase, domain 1"/>
    <property type="match status" value="1"/>
</dbReference>
<dbReference type="InterPro" id="IPR051604">
    <property type="entry name" value="Ergot_Alk_Oxidoreductase"/>
</dbReference>
<dbReference type="InterPro" id="IPR008030">
    <property type="entry name" value="NmrA-like"/>
</dbReference>
<accession>A0A561C302</accession>
<gene>
    <name evidence="2" type="ORF">FB547_10567</name>
</gene>
<dbReference type="PANTHER" id="PTHR43162">
    <property type="match status" value="1"/>
</dbReference>
<evidence type="ECO:0000313" key="2">
    <source>
        <dbReference type="EMBL" id="TWD85555.1"/>
    </source>
</evidence>
<dbReference type="PANTHER" id="PTHR43162:SF1">
    <property type="entry name" value="PRESTALK A DIFFERENTIATION PROTEIN A"/>
    <property type="match status" value="1"/>
</dbReference>
<evidence type="ECO:0000259" key="1">
    <source>
        <dbReference type="Pfam" id="PF05368"/>
    </source>
</evidence>
<dbReference type="EMBL" id="VIVL01000005">
    <property type="protein sequence ID" value="TWD85555.1"/>
    <property type="molecule type" value="Genomic_DNA"/>
</dbReference>
<dbReference type="Proteomes" id="UP000319722">
    <property type="component" value="Unassembled WGS sequence"/>
</dbReference>
<organism evidence="2 3">
    <name type="scientific">Variovorax beijingensis</name>
    <dbReference type="NCBI Taxonomy" id="2496117"/>
    <lineage>
        <taxon>Bacteria</taxon>
        <taxon>Pseudomonadati</taxon>
        <taxon>Pseudomonadota</taxon>
        <taxon>Betaproteobacteria</taxon>
        <taxon>Burkholderiales</taxon>
        <taxon>Comamonadaceae</taxon>
        <taxon>Variovorax</taxon>
    </lineage>
</organism>
<proteinExistence type="predicted"/>
<feature type="domain" description="NmrA-like" evidence="1">
    <location>
        <begin position="3"/>
        <end position="278"/>
    </location>
</feature>
<dbReference type="Pfam" id="PF05368">
    <property type="entry name" value="NmrA"/>
    <property type="match status" value="1"/>
</dbReference>
<dbReference type="Gene3D" id="3.40.50.720">
    <property type="entry name" value="NAD(P)-binding Rossmann-like Domain"/>
    <property type="match status" value="1"/>
</dbReference>
<sequence>MYVIMGGTGHVGSAVAQALLDRGEPVTIVTRDAKRAGAWRARGAEIAEANVEDVASLRAALQRGRRAFLLNPSADTSADTDTIERHTVANILSALEGSGLQKVVAESTGGAQPGERIGDLSVLWELEEGLRRQSIPAAINRAAYYMSNWDGLLDAVRSTGRLPTMYDPGLAIPMAAPHDLGEIAARRLVSPLDDVGIRYVEGPRRYTSADVAKAFSQALGRPVELDVTPRNQWKAAYRALGFSEAAADSYARMAAVSVDSGFEMPGDALRGSTTLDAYIRGLVARS</sequence>
<dbReference type="SUPFAM" id="SSF51735">
    <property type="entry name" value="NAD(P)-binding Rossmann-fold domains"/>
    <property type="match status" value="1"/>
</dbReference>
<dbReference type="OrthoDB" id="9777801at2"/>
<dbReference type="InterPro" id="IPR036291">
    <property type="entry name" value="NAD(P)-bd_dom_sf"/>
</dbReference>
<dbReference type="RefSeq" id="WP_145744011.1">
    <property type="nucleotide sequence ID" value="NZ_VIVL01000005.1"/>
</dbReference>
<evidence type="ECO:0000313" key="3">
    <source>
        <dbReference type="Proteomes" id="UP000319722"/>
    </source>
</evidence>
<comment type="caution">
    <text evidence="2">The sequence shown here is derived from an EMBL/GenBank/DDBJ whole genome shotgun (WGS) entry which is preliminary data.</text>
</comment>
<dbReference type="AlphaFoldDB" id="A0A561C302"/>
<name>A0A561C302_9BURK</name>
<protein>
    <submittedName>
        <fullName evidence="2">Uncharacterized protein YbjT (DUF2867 family)</fullName>
    </submittedName>
</protein>
<reference evidence="2 3" key="1">
    <citation type="submission" date="2019-06" db="EMBL/GenBank/DDBJ databases">
        <title>Sorghum-associated microbial communities from plants grown in Nebraska, USA.</title>
        <authorList>
            <person name="Schachtman D."/>
        </authorList>
    </citation>
    <scope>NUCLEOTIDE SEQUENCE [LARGE SCALE GENOMIC DNA]</scope>
    <source>
        <strain evidence="2 3">T529</strain>
    </source>
</reference>